<evidence type="ECO:0000313" key="1">
    <source>
        <dbReference type="EMBL" id="KAI0046134.1"/>
    </source>
</evidence>
<reference evidence="1" key="1">
    <citation type="submission" date="2021-02" db="EMBL/GenBank/DDBJ databases">
        <authorList>
            <consortium name="DOE Joint Genome Institute"/>
            <person name="Ahrendt S."/>
            <person name="Looney B.P."/>
            <person name="Miyauchi S."/>
            <person name="Morin E."/>
            <person name="Drula E."/>
            <person name="Courty P.E."/>
            <person name="Chicoki N."/>
            <person name="Fauchery L."/>
            <person name="Kohler A."/>
            <person name="Kuo A."/>
            <person name="Labutti K."/>
            <person name="Pangilinan J."/>
            <person name="Lipzen A."/>
            <person name="Riley R."/>
            <person name="Andreopoulos W."/>
            <person name="He G."/>
            <person name="Johnson J."/>
            <person name="Barry K.W."/>
            <person name="Grigoriev I.V."/>
            <person name="Nagy L."/>
            <person name="Hibbett D."/>
            <person name="Henrissat B."/>
            <person name="Matheny P.B."/>
            <person name="Labbe J."/>
            <person name="Martin F."/>
        </authorList>
    </citation>
    <scope>NUCLEOTIDE SEQUENCE</scope>
    <source>
        <strain evidence="1">FP105234-sp</strain>
    </source>
</reference>
<dbReference type="EMBL" id="MU275933">
    <property type="protein sequence ID" value="KAI0046134.1"/>
    <property type="molecule type" value="Genomic_DNA"/>
</dbReference>
<accession>A0ACB8RPE7</accession>
<protein>
    <submittedName>
        <fullName evidence="1">Uncharacterized protein</fullName>
    </submittedName>
</protein>
<proteinExistence type="predicted"/>
<name>A0ACB8RPE7_9AGAM</name>
<reference evidence="1" key="2">
    <citation type="journal article" date="2022" name="New Phytol.">
        <title>Evolutionary transition to the ectomycorrhizal habit in the genomes of a hyperdiverse lineage of mushroom-forming fungi.</title>
        <authorList>
            <person name="Looney B."/>
            <person name="Miyauchi S."/>
            <person name="Morin E."/>
            <person name="Drula E."/>
            <person name="Courty P.E."/>
            <person name="Kohler A."/>
            <person name="Kuo A."/>
            <person name="LaButti K."/>
            <person name="Pangilinan J."/>
            <person name="Lipzen A."/>
            <person name="Riley R."/>
            <person name="Andreopoulos W."/>
            <person name="He G."/>
            <person name="Johnson J."/>
            <person name="Nolan M."/>
            <person name="Tritt A."/>
            <person name="Barry K.W."/>
            <person name="Grigoriev I.V."/>
            <person name="Nagy L.G."/>
            <person name="Hibbett D."/>
            <person name="Henrissat B."/>
            <person name="Matheny P.B."/>
            <person name="Labbe J."/>
            <person name="Martin F.M."/>
        </authorList>
    </citation>
    <scope>NUCLEOTIDE SEQUENCE</scope>
    <source>
        <strain evidence="1">FP105234-sp</strain>
    </source>
</reference>
<sequence>MPSTADKLYFWTAKQPGVAPLDVSKLEQDVLTTTAPSQAAPTLCGVPLKYISLVTLAVQNAALALLMHYSRISTPPSRAYSAASAVLATELLKGFISLLIAFSRVELTPLQYTLAPGHSPSPVAKSALHPRVFLARCRILGKEVFRQDCWKLSIPAILYVIQNNLQFVAASNLEAATFQVSYQMKILTTAAFSVVLLRRKLTPLKWLALFFLALGVGIVQIQCGAATHGSSSATVAAGDDVHTMVPFKGFLAVAAACFTSGLAGVYFEMVLKNSTGDLWVRNVQLSLFSLLPALVPVILAPSASPLAPAHSVPSITHLFANFTPWAWATVLTQVFGGLITALVIKYADNIMKGFATSLSIVISFLASVALFHFHITVSFVVGASVVLAATWLYSQPDGKRVPFFRARRSSTLPFAYSPVPTQSSSISLDSVSSTGSSSPAETYATMAPLHPYPVRPLPLPLSLVPSLGRRTPSGSPYSSPTTPTPSLAGRIPTDHAERSIPGLSSMRSHSMPSILLPNHHQQPQGVSPADAAAARQNATV</sequence>
<evidence type="ECO:0000313" key="2">
    <source>
        <dbReference type="Proteomes" id="UP000814033"/>
    </source>
</evidence>
<dbReference type="Proteomes" id="UP000814033">
    <property type="component" value="Unassembled WGS sequence"/>
</dbReference>
<comment type="caution">
    <text evidence="1">The sequence shown here is derived from an EMBL/GenBank/DDBJ whole genome shotgun (WGS) entry which is preliminary data.</text>
</comment>
<gene>
    <name evidence="1" type="ORF">FA95DRAFT_1494442</name>
</gene>
<keyword evidence="2" id="KW-1185">Reference proteome</keyword>
<organism evidence="1 2">
    <name type="scientific">Auriscalpium vulgare</name>
    <dbReference type="NCBI Taxonomy" id="40419"/>
    <lineage>
        <taxon>Eukaryota</taxon>
        <taxon>Fungi</taxon>
        <taxon>Dikarya</taxon>
        <taxon>Basidiomycota</taxon>
        <taxon>Agaricomycotina</taxon>
        <taxon>Agaricomycetes</taxon>
        <taxon>Russulales</taxon>
        <taxon>Auriscalpiaceae</taxon>
        <taxon>Auriscalpium</taxon>
    </lineage>
</organism>